<evidence type="ECO:0000256" key="10">
    <source>
        <dbReference type="RuleBase" id="RU003805"/>
    </source>
</evidence>
<dbReference type="InterPro" id="IPR002092">
    <property type="entry name" value="DNA-dir_Rpol_phage-type"/>
</dbReference>
<evidence type="ECO:0000256" key="3">
    <source>
        <dbReference type="ARBA" id="ARBA00022478"/>
    </source>
</evidence>
<comment type="subcellular location">
    <subcellularLocation>
        <location evidence="1">Mitochondrion</location>
    </subcellularLocation>
</comment>
<reference evidence="13" key="1">
    <citation type="journal article" date="2021" name="New Phytol.">
        <title>Evolutionary innovations through gain and loss of genes in the ectomycorrhizal Boletales.</title>
        <authorList>
            <person name="Wu G."/>
            <person name="Miyauchi S."/>
            <person name="Morin E."/>
            <person name="Kuo A."/>
            <person name="Drula E."/>
            <person name="Varga T."/>
            <person name="Kohler A."/>
            <person name="Feng B."/>
            <person name="Cao Y."/>
            <person name="Lipzen A."/>
            <person name="Daum C."/>
            <person name="Hundley H."/>
            <person name="Pangilinan J."/>
            <person name="Johnson J."/>
            <person name="Barry K."/>
            <person name="LaButti K."/>
            <person name="Ng V."/>
            <person name="Ahrendt S."/>
            <person name="Min B."/>
            <person name="Choi I.G."/>
            <person name="Park H."/>
            <person name="Plett J.M."/>
            <person name="Magnuson J."/>
            <person name="Spatafora J.W."/>
            <person name="Nagy L.G."/>
            <person name="Henrissat B."/>
            <person name="Grigoriev I.V."/>
            <person name="Yang Z.L."/>
            <person name="Xu J."/>
            <person name="Martin F.M."/>
        </authorList>
    </citation>
    <scope>NUCLEOTIDE SEQUENCE</scope>
    <source>
        <strain evidence="13">KKN 215</strain>
    </source>
</reference>
<keyword evidence="4 10" id="KW-0808">Transferase</keyword>
<feature type="region of interest" description="Disordered" evidence="11">
    <location>
        <begin position="1232"/>
        <end position="1269"/>
    </location>
</feature>
<dbReference type="InterPro" id="IPR029262">
    <property type="entry name" value="RPOL_N"/>
</dbReference>
<dbReference type="FunFam" id="1.10.287.280:FF:000001">
    <property type="entry name" value="DNA-directed RNA polymerase"/>
    <property type="match status" value="1"/>
</dbReference>
<evidence type="ECO:0000256" key="4">
    <source>
        <dbReference type="ARBA" id="ARBA00022679"/>
    </source>
</evidence>
<evidence type="ECO:0000256" key="8">
    <source>
        <dbReference type="ARBA" id="ARBA00023163"/>
    </source>
</evidence>
<feature type="compositionally biased region" description="Acidic residues" evidence="11">
    <location>
        <begin position="1235"/>
        <end position="1255"/>
    </location>
</feature>
<comment type="similarity">
    <text evidence="2 10">Belongs to the phage and mitochondrial RNA polymerase family.</text>
</comment>
<dbReference type="EC" id="2.7.7.6" evidence="10"/>
<evidence type="ECO:0000256" key="9">
    <source>
        <dbReference type="ARBA" id="ARBA00048552"/>
    </source>
</evidence>
<dbReference type="Pfam" id="PF00940">
    <property type="entry name" value="RNA_pol"/>
    <property type="match status" value="1"/>
</dbReference>
<evidence type="ECO:0000313" key="13">
    <source>
        <dbReference type="EMBL" id="KAH8107638.1"/>
    </source>
</evidence>
<dbReference type="EMBL" id="JAEVFJ010000001">
    <property type="protein sequence ID" value="KAH8107638.1"/>
    <property type="molecule type" value="Genomic_DNA"/>
</dbReference>
<comment type="function">
    <text evidence="10">DNA-dependent RNA polymerase catalyzes the transcription of DNA into RNA using the four ribonucleoside triphosphates as substrates.</text>
</comment>
<dbReference type="GO" id="GO:0006390">
    <property type="term" value="P:mitochondrial transcription"/>
    <property type="evidence" value="ECO:0007669"/>
    <property type="project" value="TreeGrafter"/>
</dbReference>
<evidence type="ECO:0000256" key="6">
    <source>
        <dbReference type="ARBA" id="ARBA00022946"/>
    </source>
</evidence>
<dbReference type="GO" id="GO:0034245">
    <property type="term" value="C:mitochondrial DNA-directed RNA polymerase complex"/>
    <property type="evidence" value="ECO:0007669"/>
    <property type="project" value="TreeGrafter"/>
</dbReference>
<organism evidence="13 14">
    <name type="scientific">Cristinia sonorae</name>
    <dbReference type="NCBI Taxonomy" id="1940300"/>
    <lineage>
        <taxon>Eukaryota</taxon>
        <taxon>Fungi</taxon>
        <taxon>Dikarya</taxon>
        <taxon>Basidiomycota</taxon>
        <taxon>Agaricomycotina</taxon>
        <taxon>Agaricomycetes</taxon>
        <taxon>Agaricomycetidae</taxon>
        <taxon>Agaricales</taxon>
        <taxon>Pleurotineae</taxon>
        <taxon>Stephanosporaceae</taxon>
        <taxon>Cristinia</taxon>
    </lineage>
</organism>
<keyword evidence="3 10" id="KW-0240">DNA-directed RNA polymerase</keyword>
<keyword evidence="7" id="KW-0496">Mitochondrion</keyword>
<dbReference type="SMART" id="SM01311">
    <property type="entry name" value="RPOL_N"/>
    <property type="match status" value="1"/>
</dbReference>
<dbReference type="PANTHER" id="PTHR10102:SF0">
    <property type="entry name" value="DNA-DIRECTED RNA POLYMERASE, MITOCHONDRIAL"/>
    <property type="match status" value="1"/>
</dbReference>
<dbReference type="InterPro" id="IPR024075">
    <property type="entry name" value="DNA-dir_RNA_pol_helix_hairp_sf"/>
</dbReference>
<keyword evidence="5 10" id="KW-0548">Nucleotidyltransferase</keyword>
<dbReference type="FunFam" id="1.10.150.20:FF:000041">
    <property type="entry name" value="DNA-directed RNA polymerase"/>
    <property type="match status" value="1"/>
</dbReference>
<dbReference type="SUPFAM" id="SSF56672">
    <property type="entry name" value="DNA/RNA polymerases"/>
    <property type="match status" value="1"/>
</dbReference>
<evidence type="ECO:0000256" key="1">
    <source>
        <dbReference type="ARBA" id="ARBA00004173"/>
    </source>
</evidence>
<dbReference type="Gene3D" id="1.25.40.10">
    <property type="entry name" value="Tetratricopeptide repeat domain"/>
    <property type="match status" value="1"/>
</dbReference>
<dbReference type="Gene3D" id="1.10.287.280">
    <property type="match status" value="1"/>
</dbReference>
<proteinExistence type="inferred from homology"/>
<dbReference type="GO" id="GO:0003899">
    <property type="term" value="F:DNA-directed RNA polymerase activity"/>
    <property type="evidence" value="ECO:0007669"/>
    <property type="project" value="UniProtKB-EC"/>
</dbReference>
<dbReference type="GO" id="GO:0001018">
    <property type="term" value="F:mitochondrial promoter sequence-specific DNA binding"/>
    <property type="evidence" value="ECO:0007669"/>
    <property type="project" value="TreeGrafter"/>
</dbReference>
<dbReference type="Pfam" id="PF14700">
    <property type="entry name" value="RPOL_N"/>
    <property type="match status" value="1"/>
</dbReference>
<dbReference type="Gene3D" id="1.10.1320.10">
    <property type="entry name" value="DNA-directed RNA polymerase, N-terminal domain"/>
    <property type="match status" value="1"/>
</dbReference>
<dbReference type="PANTHER" id="PTHR10102">
    <property type="entry name" value="DNA-DIRECTED RNA POLYMERASE, MITOCHONDRIAL"/>
    <property type="match status" value="1"/>
</dbReference>
<name>A0A8K0UY24_9AGAR</name>
<protein>
    <recommendedName>
        <fullName evidence="10">DNA-directed RNA polymerase</fullName>
        <ecNumber evidence="10">2.7.7.6</ecNumber>
    </recommendedName>
</protein>
<keyword evidence="6" id="KW-0809">Transit peptide</keyword>
<dbReference type="PROSITE" id="PS00900">
    <property type="entry name" value="RNA_POL_PHAGE_1"/>
    <property type="match status" value="1"/>
</dbReference>
<accession>A0A8K0UY24</accession>
<dbReference type="InterPro" id="IPR037159">
    <property type="entry name" value="RNA_POL_N_sf"/>
</dbReference>
<evidence type="ECO:0000256" key="11">
    <source>
        <dbReference type="SAM" id="MobiDB-lite"/>
    </source>
</evidence>
<keyword evidence="14" id="KW-1185">Reference proteome</keyword>
<comment type="catalytic activity">
    <reaction evidence="9 10">
        <text>RNA(n) + a ribonucleoside 5'-triphosphate = RNA(n+1) + diphosphate</text>
        <dbReference type="Rhea" id="RHEA:21248"/>
        <dbReference type="Rhea" id="RHEA-COMP:14527"/>
        <dbReference type="Rhea" id="RHEA-COMP:17342"/>
        <dbReference type="ChEBI" id="CHEBI:33019"/>
        <dbReference type="ChEBI" id="CHEBI:61557"/>
        <dbReference type="ChEBI" id="CHEBI:140395"/>
        <dbReference type="EC" id="2.7.7.6"/>
    </reaction>
</comment>
<evidence type="ECO:0000256" key="5">
    <source>
        <dbReference type="ARBA" id="ARBA00022695"/>
    </source>
</evidence>
<dbReference type="InterPro" id="IPR043502">
    <property type="entry name" value="DNA/RNA_pol_sf"/>
</dbReference>
<dbReference type="Gene3D" id="1.10.287.260">
    <property type="match status" value="1"/>
</dbReference>
<evidence type="ECO:0000256" key="7">
    <source>
        <dbReference type="ARBA" id="ARBA00023128"/>
    </source>
</evidence>
<feature type="compositionally biased region" description="Basic residues" evidence="11">
    <location>
        <begin position="1260"/>
        <end position="1269"/>
    </location>
</feature>
<sequence length="1314" mass="147458">MIPLTRNGVRRNVFSISRQSLPRPARLYSSPSKSAQAEAAASVHIPSSAFPHYQPPPSHSYSYEGMEGFLHSPRPFTVVPTPLPRDRESPLNEIFFANSSTQDQFAVINACLHNLHDVPRAKQVFEQLRSSGKGAGLMDISMFNSLLDAYLEMATTKDIGRRTFWIEDICALYEEMEGGRVSVTPNAHTYATMFRLYERFNPNSGSDIPSTACLPTPEELLKAMVDRQISVSLVVSDRGIRSTDQANELVKTIYGAAMSMNLPHVAGELGLVQTFGTTLPDPLEDVPEATPVLKTKKFPPIRISQAEDGSIRRIEAEGEAESSESETKAEVPFHLDNLRKHLAEVCFARRVLSGDAAARQKLLEASVYDIAAERLKHEATMYASLGLTGSKLKDPDLRAWVWEWHQKLQTRIKDELATLMELEPTTREGKASHAILPFLTLLKPEKMSLLTILEILYMQGSGGLHEGMKTARTLISIGKAVEQEYKTEMCKRNNITIPSMPQRGEQNGYFSGYAYQNLHARRVAARRFMEDAEEWTSEWSQGIRVKVGSFLVDNLMAVAMVTRTGVDKKTGKEVSEEQPAFFHSYEYMRGHKLGVIKLNHLVSERMAKDSIKETIHPRHLPMLVKPKPWVSDSDGGYLYNKTSVMRFKESVEQHAYLRRASELGHVELIFAGLDVLGSTPWHINRDVFDVVLQVWNSGERMPKIPPAVFDMPEPAKPANVEVDQRAKVIYIQRHKQYLADKANNHSERCNVNYKVEIARTFLGDTLYFPHNLDFRGRAYPIPPHLNHMGDDLSRALLKFAEAKPLGERGLWWLKVHLANVYGYDKGSFDERAQFTEEHLADVYDSAERPLEGNRWWAKADDPWQCLATCMELRNALNSPNPHEFLSTLPVHQDGTCNGLQHYAALGGDSKGARQVNLDVTDRPADVYTFVADMVKEQMKKDIAAGNAIATKLDGKITRKVVKQTVMTTVYGVTYVGARDQIERQLKDRGDIPAEECWECAAYLAKLTLRCIGDLFSGAKAIQIWLNVCARIIAKSIPKERIAEALSRDDAKGNRVGKEQMTSVVWTTPMGLPIVQPYRQIKRKQVHTSLQTIFISDPTIPAAVNSAKQASAFPPNFVHSLDATHMMLTALECKTRDVTFASVHDSYWTHACSVDEMSGVIRDTFIALHSRDILANLAEEFKQRYKDFVLPISSVRSITNPEVQKNAELAYIKMQERADIKLQKTFAEASQAAAEAEAESDAAENEDGDVAAEDADPLPKTVKRGRKKGSVIRSSDPELDQLRHVCFNVADLIPAVPEKGAFDVKKIKKSRYFFS</sequence>
<dbReference type="InterPro" id="IPR046950">
    <property type="entry name" value="DNA-dir_Rpol_C_phage-type"/>
</dbReference>
<dbReference type="OrthoDB" id="276422at2759"/>
<comment type="caution">
    <text evidence="13">The sequence shown here is derived from an EMBL/GenBank/DDBJ whole genome shotgun (WGS) entry which is preliminary data.</text>
</comment>
<evidence type="ECO:0000256" key="2">
    <source>
        <dbReference type="ARBA" id="ARBA00009493"/>
    </source>
</evidence>
<keyword evidence="8 10" id="KW-0804">Transcription</keyword>
<dbReference type="Proteomes" id="UP000813824">
    <property type="component" value="Unassembled WGS sequence"/>
</dbReference>
<dbReference type="Gene3D" id="1.10.150.20">
    <property type="entry name" value="5' to 3' exonuclease, C-terminal subdomain"/>
    <property type="match status" value="1"/>
</dbReference>
<evidence type="ECO:0000313" key="14">
    <source>
        <dbReference type="Proteomes" id="UP000813824"/>
    </source>
</evidence>
<evidence type="ECO:0000259" key="12">
    <source>
        <dbReference type="SMART" id="SM01311"/>
    </source>
</evidence>
<dbReference type="PROSITE" id="PS00489">
    <property type="entry name" value="RNA_POL_PHAGE_2"/>
    <property type="match status" value="1"/>
</dbReference>
<gene>
    <name evidence="13" type="ORF">BXZ70DRAFT_911836</name>
</gene>
<dbReference type="InterPro" id="IPR011990">
    <property type="entry name" value="TPR-like_helical_dom_sf"/>
</dbReference>
<feature type="domain" description="DNA-directed RNA polymerase N-terminal" evidence="12">
    <location>
        <begin position="358"/>
        <end position="678"/>
    </location>
</feature>